<protein>
    <recommendedName>
        <fullName evidence="3">Lipoprotein</fullName>
    </recommendedName>
</protein>
<dbReference type="Proteomes" id="UP000008634">
    <property type="component" value="Chromosome"/>
</dbReference>
<accession>E6XF42</accession>
<dbReference type="HOGENOM" id="CLU_3181652_0_0_10"/>
<dbReference type="AlphaFoldDB" id="E6XF42"/>
<proteinExistence type="predicted"/>
<gene>
    <name evidence="1" type="ordered locus">Celal_1966</name>
</gene>
<evidence type="ECO:0000313" key="1">
    <source>
        <dbReference type="EMBL" id="ADV49264.1"/>
    </source>
</evidence>
<dbReference type="KEGG" id="cao:Celal_1966"/>
<keyword evidence="2" id="KW-1185">Reference proteome</keyword>
<dbReference type="EMBL" id="CP002453">
    <property type="protein sequence ID" value="ADV49264.1"/>
    <property type="molecule type" value="Genomic_DNA"/>
</dbReference>
<sequence>MRVKFSLILCCILFQSCNSQKKATPEQEQILEAAKANFGACRENVLEANLKEIR</sequence>
<name>E6XF42_CELAD</name>
<evidence type="ECO:0008006" key="3">
    <source>
        <dbReference type="Google" id="ProtNLM"/>
    </source>
</evidence>
<evidence type="ECO:0000313" key="2">
    <source>
        <dbReference type="Proteomes" id="UP000008634"/>
    </source>
</evidence>
<dbReference type="eggNOG" id="COG1262">
    <property type="taxonomic scope" value="Bacteria"/>
</dbReference>
<organism evidence="1 2">
    <name type="scientific">Cellulophaga algicola (strain DSM 14237 / IC166 / ACAM 630)</name>
    <dbReference type="NCBI Taxonomy" id="688270"/>
    <lineage>
        <taxon>Bacteria</taxon>
        <taxon>Pseudomonadati</taxon>
        <taxon>Bacteroidota</taxon>
        <taxon>Flavobacteriia</taxon>
        <taxon>Flavobacteriales</taxon>
        <taxon>Flavobacteriaceae</taxon>
        <taxon>Cellulophaga</taxon>
    </lineage>
</organism>
<reference evidence="1 2" key="1">
    <citation type="journal article" date="2010" name="Stand. Genomic Sci.">
        <title>Complete genome sequence of Cellulophaga algicola type strain (IC166).</title>
        <authorList>
            <person name="Abt B."/>
            <person name="Lu M."/>
            <person name="Misra M."/>
            <person name="Han C."/>
            <person name="Nolan M."/>
            <person name="Lucas S."/>
            <person name="Hammon N."/>
            <person name="Deshpande S."/>
            <person name="Cheng J.F."/>
            <person name="Tapia R."/>
            <person name="Goodwin L."/>
            <person name="Pitluck S."/>
            <person name="Liolios K."/>
            <person name="Pagani I."/>
            <person name="Ivanova N."/>
            <person name="Mavromatis K."/>
            <person name="Ovchinikova G."/>
            <person name="Pati A."/>
            <person name="Chen A."/>
            <person name="Palaniappan K."/>
            <person name="Land M."/>
            <person name="Hauser L."/>
            <person name="Chang Y.J."/>
            <person name="Jeffries C.D."/>
            <person name="Detter J.C."/>
            <person name="Brambilla E."/>
            <person name="Rohde M."/>
            <person name="Tindall B.J."/>
            <person name="Goker M."/>
            <person name="Woyke T."/>
            <person name="Bristow J."/>
            <person name="Eisen J.A."/>
            <person name="Markowitz V."/>
            <person name="Hugenholtz P."/>
            <person name="Kyrpides N.C."/>
            <person name="Klenk H.P."/>
            <person name="Lapidus A."/>
        </authorList>
    </citation>
    <scope>NUCLEOTIDE SEQUENCE [LARGE SCALE GENOMIC DNA]</scope>
    <source>
        <strain evidence="2">DSM 14237 / IC166 / ACAM 630</strain>
    </source>
</reference>
<dbReference type="STRING" id="688270.Celal_1966"/>
<dbReference type="PROSITE" id="PS51257">
    <property type="entry name" value="PROKAR_LIPOPROTEIN"/>
    <property type="match status" value="1"/>
</dbReference>